<keyword evidence="1 10" id="KW-0963">Cytoplasm</keyword>
<evidence type="ECO:0000256" key="4">
    <source>
        <dbReference type="ARBA" id="ARBA00022741"/>
    </source>
</evidence>
<dbReference type="InterPro" id="IPR036565">
    <property type="entry name" value="Mur-like_cat_sf"/>
</dbReference>
<dbReference type="InterPro" id="IPR000713">
    <property type="entry name" value="Mur_ligase_N"/>
</dbReference>
<dbReference type="SUPFAM" id="SSF53623">
    <property type="entry name" value="MurD-like peptide ligases, catalytic domain"/>
    <property type="match status" value="1"/>
</dbReference>
<dbReference type="InterPro" id="IPR051046">
    <property type="entry name" value="MurCDEF_CellWall_CoF430Synth"/>
</dbReference>
<evidence type="ECO:0000256" key="3">
    <source>
        <dbReference type="ARBA" id="ARBA00022618"/>
    </source>
</evidence>
<keyword evidence="16" id="KW-1185">Reference proteome</keyword>
<dbReference type="PANTHER" id="PTHR43024:SF1">
    <property type="entry name" value="UDP-N-ACETYLMURAMOYL-TRIPEPTIDE--D-ALANYL-D-ALANINE LIGASE"/>
    <property type="match status" value="1"/>
</dbReference>
<dbReference type="InterPro" id="IPR005863">
    <property type="entry name" value="UDP-N-AcMur_synth"/>
</dbReference>
<dbReference type="Pfam" id="PF08245">
    <property type="entry name" value="Mur_ligase_M"/>
    <property type="match status" value="1"/>
</dbReference>
<dbReference type="InterPro" id="IPR013221">
    <property type="entry name" value="Mur_ligase_cen"/>
</dbReference>
<evidence type="ECO:0000259" key="13">
    <source>
        <dbReference type="Pfam" id="PF02875"/>
    </source>
</evidence>
<keyword evidence="9 10" id="KW-0961">Cell wall biogenesis/degradation</keyword>
<proteinExistence type="inferred from homology"/>
<sequence>MRVRPATVNAIVACQRGTDVRVSSAQHIAQLVTGAGAQASVIGDGQVRVGPDVVIDTRLASRGSLFIGLPGERVDGADLAGDAAERGAAAAILGHDTQAPLTRILVPDAAAALARLARALVDEEIGRGMTTFAITGSSGKTSTKDLLAQVLEQAGPTVSPTGNHNNEIGVPLTACRVDENTRFLVAEMGARGIGHIRQLCEVVPPRVAAVLNVGTAHLGEFGSQDAIARAKGEILEALPADGWAVLNDDDEQVADMGGRTVARVARWSVTGQPTRDAELAVWAEDISLDALQRGSFGLHAVRQGVHGRVGVSLGLIGAHQVPNAVAAATMALAAGLPLTGVGEALSGARVRSPLRMELVEGPGGAAIINDCYNANPDSMAVALRTVAAMGRARRAEIPGARLVAIIGDMAELGQDATGLHEAAGALAASLGYDEIIAIGEYARSIVDGARAAGGPPGTGSTAGANARVAGKEDAAESLELGPGDVVLVKASRVLALEDVTARLIGHDEEGTAR</sequence>
<feature type="domain" description="Mur ligase central" evidence="14">
    <location>
        <begin position="134"/>
        <end position="330"/>
    </location>
</feature>
<dbReference type="SUPFAM" id="SSF53244">
    <property type="entry name" value="MurD-like peptide ligases, peptide-binding domain"/>
    <property type="match status" value="1"/>
</dbReference>
<dbReference type="AlphaFoldDB" id="A0A375I230"/>
<keyword evidence="3 10" id="KW-0132">Cell division</keyword>
<keyword evidence="8 10" id="KW-0131">Cell cycle</keyword>
<dbReference type="Gene3D" id="3.40.1390.10">
    <property type="entry name" value="MurE/MurF, N-terminal domain"/>
    <property type="match status" value="1"/>
</dbReference>
<evidence type="ECO:0000256" key="11">
    <source>
        <dbReference type="RuleBase" id="RU004136"/>
    </source>
</evidence>
<organism evidence="15 16">
    <name type="scientific">Propionibacterium ruminifibrarum</name>
    <dbReference type="NCBI Taxonomy" id="1962131"/>
    <lineage>
        <taxon>Bacteria</taxon>
        <taxon>Bacillati</taxon>
        <taxon>Actinomycetota</taxon>
        <taxon>Actinomycetes</taxon>
        <taxon>Propionibacteriales</taxon>
        <taxon>Propionibacteriaceae</taxon>
        <taxon>Propionibacterium</taxon>
    </lineage>
</organism>
<keyword evidence="6 10" id="KW-0133">Cell shape</keyword>
<keyword evidence="5 10" id="KW-0067">ATP-binding</keyword>
<comment type="pathway">
    <text evidence="10 11">Cell wall biogenesis; peptidoglycan biosynthesis.</text>
</comment>
<dbReference type="Proteomes" id="UP000265962">
    <property type="component" value="Unassembled WGS sequence"/>
</dbReference>
<dbReference type="UniPathway" id="UPA00219"/>
<dbReference type="PANTHER" id="PTHR43024">
    <property type="entry name" value="UDP-N-ACETYLMURAMOYL-TRIPEPTIDE--D-ALANYL-D-ALANINE LIGASE"/>
    <property type="match status" value="1"/>
</dbReference>
<evidence type="ECO:0000256" key="10">
    <source>
        <dbReference type="HAMAP-Rule" id="MF_02019"/>
    </source>
</evidence>
<evidence type="ECO:0000256" key="1">
    <source>
        <dbReference type="ARBA" id="ARBA00022490"/>
    </source>
</evidence>
<evidence type="ECO:0000259" key="14">
    <source>
        <dbReference type="Pfam" id="PF08245"/>
    </source>
</evidence>
<evidence type="ECO:0000256" key="5">
    <source>
        <dbReference type="ARBA" id="ARBA00022840"/>
    </source>
</evidence>
<comment type="function">
    <text evidence="10 11">Involved in cell wall formation. Catalyzes the final step in the synthesis of UDP-N-acetylmuramoyl-pentapeptide, the precursor of murein.</text>
</comment>
<dbReference type="InterPro" id="IPR036615">
    <property type="entry name" value="Mur_ligase_C_dom_sf"/>
</dbReference>
<feature type="binding site" evidence="10">
    <location>
        <begin position="136"/>
        <end position="142"/>
    </location>
    <ligand>
        <name>ATP</name>
        <dbReference type="ChEBI" id="CHEBI:30616"/>
    </ligand>
</feature>
<dbReference type="InterPro" id="IPR035911">
    <property type="entry name" value="MurE/MurF_N"/>
</dbReference>
<dbReference type="GO" id="GO:0009252">
    <property type="term" value="P:peptidoglycan biosynthetic process"/>
    <property type="evidence" value="ECO:0007669"/>
    <property type="project" value="UniProtKB-UniRule"/>
</dbReference>
<dbReference type="SUPFAM" id="SSF63418">
    <property type="entry name" value="MurE/MurF N-terminal domain"/>
    <property type="match status" value="1"/>
</dbReference>
<feature type="domain" description="Mur ligase N-terminal catalytic" evidence="12">
    <location>
        <begin position="53"/>
        <end position="119"/>
    </location>
</feature>
<reference evidence="16" key="1">
    <citation type="submission" date="2018-02" db="EMBL/GenBank/DDBJ databases">
        <authorList>
            <person name="Hornung B."/>
        </authorList>
    </citation>
    <scope>NUCLEOTIDE SEQUENCE [LARGE SCALE GENOMIC DNA]</scope>
</reference>
<feature type="domain" description="Mur ligase C-terminal" evidence="13">
    <location>
        <begin position="355"/>
        <end position="492"/>
    </location>
</feature>
<evidence type="ECO:0000313" key="15">
    <source>
        <dbReference type="EMBL" id="SPF68715.1"/>
    </source>
</evidence>
<keyword evidence="7 10" id="KW-0573">Peptidoglycan synthesis</keyword>
<dbReference type="EC" id="6.3.2.10" evidence="10 11"/>
<evidence type="ECO:0000256" key="8">
    <source>
        <dbReference type="ARBA" id="ARBA00023306"/>
    </source>
</evidence>
<dbReference type="NCBIfam" id="TIGR01143">
    <property type="entry name" value="murF"/>
    <property type="match status" value="1"/>
</dbReference>
<dbReference type="Pfam" id="PF01225">
    <property type="entry name" value="Mur_ligase"/>
    <property type="match status" value="1"/>
</dbReference>
<dbReference type="Gene3D" id="3.40.1190.10">
    <property type="entry name" value="Mur-like, catalytic domain"/>
    <property type="match status" value="1"/>
</dbReference>
<evidence type="ECO:0000313" key="16">
    <source>
        <dbReference type="Proteomes" id="UP000265962"/>
    </source>
</evidence>
<comment type="subcellular location">
    <subcellularLocation>
        <location evidence="10 11">Cytoplasm</location>
    </subcellularLocation>
</comment>
<dbReference type="OrthoDB" id="9800958at2"/>
<evidence type="ECO:0000256" key="9">
    <source>
        <dbReference type="ARBA" id="ARBA00023316"/>
    </source>
</evidence>
<evidence type="ECO:0000259" key="12">
    <source>
        <dbReference type="Pfam" id="PF01225"/>
    </source>
</evidence>
<dbReference type="GO" id="GO:0071555">
    <property type="term" value="P:cell wall organization"/>
    <property type="evidence" value="ECO:0007669"/>
    <property type="project" value="UniProtKB-KW"/>
</dbReference>
<comment type="catalytic activity">
    <reaction evidence="10 11">
        <text>D-alanyl-D-alanine + UDP-N-acetyl-alpha-D-muramoyl-L-alanyl-gamma-D-glutamyl-meso-2,6-diaminopimelate + ATP = UDP-N-acetyl-alpha-D-muramoyl-L-alanyl-gamma-D-glutamyl-meso-2,6-diaminopimeloyl-D-alanyl-D-alanine + ADP + phosphate + H(+)</text>
        <dbReference type="Rhea" id="RHEA:28374"/>
        <dbReference type="ChEBI" id="CHEBI:15378"/>
        <dbReference type="ChEBI" id="CHEBI:30616"/>
        <dbReference type="ChEBI" id="CHEBI:43474"/>
        <dbReference type="ChEBI" id="CHEBI:57822"/>
        <dbReference type="ChEBI" id="CHEBI:61386"/>
        <dbReference type="ChEBI" id="CHEBI:83905"/>
        <dbReference type="ChEBI" id="CHEBI:456216"/>
        <dbReference type="EC" id="6.3.2.10"/>
    </reaction>
</comment>
<accession>A0A375I230</accession>
<name>A0A375I230_9ACTN</name>
<dbReference type="HAMAP" id="MF_02019">
    <property type="entry name" value="MurF"/>
    <property type="match status" value="1"/>
</dbReference>
<keyword evidence="2 10" id="KW-0436">Ligase</keyword>
<evidence type="ECO:0000256" key="7">
    <source>
        <dbReference type="ARBA" id="ARBA00022984"/>
    </source>
</evidence>
<dbReference type="GO" id="GO:0008766">
    <property type="term" value="F:UDP-N-acetylmuramoylalanyl-D-glutamyl-2,6-diaminopimelate-D-alanyl-D-alanine ligase activity"/>
    <property type="evidence" value="ECO:0007669"/>
    <property type="project" value="RHEA"/>
</dbReference>
<evidence type="ECO:0000256" key="6">
    <source>
        <dbReference type="ARBA" id="ARBA00022960"/>
    </source>
</evidence>
<dbReference type="GO" id="GO:0008360">
    <property type="term" value="P:regulation of cell shape"/>
    <property type="evidence" value="ECO:0007669"/>
    <property type="project" value="UniProtKB-KW"/>
</dbReference>
<dbReference type="GO" id="GO:0005524">
    <property type="term" value="F:ATP binding"/>
    <property type="evidence" value="ECO:0007669"/>
    <property type="project" value="UniProtKB-UniRule"/>
</dbReference>
<dbReference type="GO" id="GO:0051301">
    <property type="term" value="P:cell division"/>
    <property type="evidence" value="ECO:0007669"/>
    <property type="project" value="UniProtKB-KW"/>
</dbReference>
<evidence type="ECO:0000256" key="2">
    <source>
        <dbReference type="ARBA" id="ARBA00022598"/>
    </source>
</evidence>
<dbReference type="EMBL" id="OMOH01000006">
    <property type="protein sequence ID" value="SPF68715.1"/>
    <property type="molecule type" value="Genomic_DNA"/>
</dbReference>
<dbReference type="GO" id="GO:0047480">
    <property type="term" value="F:UDP-N-acetylmuramoyl-tripeptide-D-alanyl-D-alanine ligase activity"/>
    <property type="evidence" value="ECO:0007669"/>
    <property type="project" value="UniProtKB-UniRule"/>
</dbReference>
<comment type="similarity">
    <text evidence="10">Belongs to the MurCDEF family. MurF subfamily.</text>
</comment>
<dbReference type="GO" id="GO:0005737">
    <property type="term" value="C:cytoplasm"/>
    <property type="evidence" value="ECO:0007669"/>
    <property type="project" value="UniProtKB-SubCell"/>
</dbReference>
<dbReference type="InterPro" id="IPR004101">
    <property type="entry name" value="Mur_ligase_C"/>
</dbReference>
<gene>
    <name evidence="10" type="primary">murF</name>
    <name evidence="15" type="ORF">PROPJV5_1690</name>
</gene>
<protein>
    <recommendedName>
        <fullName evidence="10 11">UDP-N-acetylmuramoyl-tripeptide--D-alanyl-D-alanine ligase</fullName>
        <ecNumber evidence="10 11">6.3.2.10</ecNumber>
    </recommendedName>
    <alternativeName>
        <fullName evidence="10">D-alanyl-D-alanine-adding enzyme</fullName>
    </alternativeName>
</protein>
<keyword evidence="4 10" id="KW-0547">Nucleotide-binding</keyword>
<dbReference type="Pfam" id="PF02875">
    <property type="entry name" value="Mur_ligase_C"/>
    <property type="match status" value="1"/>
</dbReference>
<dbReference type="Gene3D" id="3.90.190.20">
    <property type="entry name" value="Mur ligase, C-terminal domain"/>
    <property type="match status" value="1"/>
</dbReference>